<feature type="non-terminal residue" evidence="1">
    <location>
        <position position="1"/>
    </location>
</feature>
<dbReference type="EMBL" id="ASPP01026440">
    <property type="protein sequence ID" value="ETO07153.1"/>
    <property type="molecule type" value="Genomic_DNA"/>
</dbReference>
<evidence type="ECO:0000313" key="1">
    <source>
        <dbReference type="EMBL" id="ETO07153.1"/>
    </source>
</evidence>
<dbReference type="Proteomes" id="UP000023152">
    <property type="component" value="Unassembled WGS sequence"/>
</dbReference>
<name>X6LYZ1_RETFI</name>
<evidence type="ECO:0000313" key="2">
    <source>
        <dbReference type="Proteomes" id="UP000023152"/>
    </source>
</evidence>
<protein>
    <submittedName>
        <fullName evidence="1">Uncharacterized protein</fullName>
    </submittedName>
</protein>
<accession>X6LYZ1</accession>
<comment type="caution">
    <text evidence="1">The sequence shown here is derived from an EMBL/GenBank/DDBJ whole genome shotgun (WGS) entry which is preliminary data.</text>
</comment>
<gene>
    <name evidence="1" type="ORF">RFI_30239</name>
</gene>
<proteinExistence type="predicted"/>
<sequence>VKDVKVIHNLFKAELALYIYVSHLQICLGCAQALNSQDLSDMSKALNVVLLMQFEQHHCWRDSNVNCIRIVSLQAIQTLNVINQIMNVISNSLVLFEKYFEQNCIVKRPGKHVDQLELEEDTSYKYIDDHEYRLMKEAICINIHHLSPHNSRKERKDKFIGEIWKKKNGKQRNNKEQTSIGYKEKQLYLKKKKKEMKEKMH</sequence>
<reference evidence="1 2" key="1">
    <citation type="journal article" date="2013" name="Curr. Biol.">
        <title>The Genome of the Foraminiferan Reticulomyxa filosa.</title>
        <authorList>
            <person name="Glockner G."/>
            <person name="Hulsmann N."/>
            <person name="Schleicher M."/>
            <person name="Noegel A.A."/>
            <person name="Eichinger L."/>
            <person name="Gallinger C."/>
            <person name="Pawlowski J."/>
            <person name="Sierra R."/>
            <person name="Euteneuer U."/>
            <person name="Pillet L."/>
            <person name="Moustafa A."/>
            <person name="Platzer M."/>
            <person name="Groth M."/>
            <person name="Szafranski K."/>
            <person name="Schliwa M."/>
        </authorList>
    </citation>
    <scope>NUCLEOTIDE SEQUENCE [LARGE SCALE GENOMIC DNA]</scope>
</reference>
<dbReference type="AlphaFoldDB" id="X6LYZ1"/>
<organism evidence="1 2">
    <name type="scientific">Reticulomyxa filosa</name>
    <dbReference type="NCBI Taxonomy" id="46433"/>
    <lineage>
        <taxon>Eukaryota</taxon>
        <taxon>Sar</taxon>
        <taxon>Rhizaria</taxon>
        <taxon>Retaria</taxon>
        <taxon>Foraminifera</taxon>
        <taxon>Monothalamids</taxon>
        <taxon>Reticulomyxidae</taxon>
        <taxon>Reticulomyxa</taxon>
    </lineage>
</organism>
<keyword evidence="2" id="KW-1185">Reference proteome</keyword>